<evidence type="ECO:0000256" key="8">
    <source>
        <dbReference type="ARBA" id="ARBA00022840"/>
    </source>
</evidence>
<evidence type="ECO:0000256" key="3">
    <source>
        <dbReference type="ARBA" id="ARBA00017144"/>
    </source>
</evidence>
<dbReference type="Pfam" id="PF02223">
    <property type="entry name" value="Thymidylate_kin"/>
    <property type="match status" value="1"/>
</dbReference>
<sequence>MSGKLIVFEGTDGSGKATQTALLCRELESRGVPFRKLEFPRYKEESSALLRLYLSGAFGTDPADVNAYAAATFFSVDRYASFKQDWGSWYRQGGLVIADRYTTSNAVHQTSKLPPQERQAFLDWLFDFEYRKLGLPEPDRVLYLDVPTELSEQMMRRREQLTHTTADIHERDEAYLRSCRESAAMVVDYGGWTRIDCARDGQVRSVDDIHREVMERLRDLLEGIK</sequence>
<dbReference type="EMBL" id="JAJEPW010000034">
    <property type="protein sequence ID" value="MCC2130049.1"/>
    <property type="molecule type" value="Genomic_DNA"/>
</dbReference>
<evidence type="ECO:0000256" key="2">
    <source>
        <dbReference type="ARBA" id="ARBA00012980"/>
    </source>
</evidence>
<dbReference type="GO" id="GO:0004798">
    <property type="term" value="F:dTMP kinase activity"/>
    <property type="evidence" value="ECO:0007669"/>
    <property type="project" value="UniProtKB-UniRule"/>
</dbReference>
<dbReference type="GO" id="GO:0005829">
    <property type="term" value="C:cytosol"/>
    <property type="evidence" value="ECO:0007669"/>
    <property type="project" value="TreeGrafter"/>
</dbReference>
<dbReference type="GO" id="GO:0006235">
    <property type="term" value="P:dTTP biosynthetic process"/>
    <property type="evidence" value="ECO:0007669"/>
    <property type="project" value="UniProtKB-UniRule"/>
</dbReference>
<evidence type="ECO:0000256" key="9">
    <source>
        <dbReference type="ARBA" id="ARBA00048743"/>
    </source>
</evidence>
<evidence type="ECO:0000313" key="12">
    <source>
        <dbReference type="EMBL" id="MCC2130049.1"/>
    </source>
</evidence>
<comment type="caution">
    <text evidence="10">Lacks conserved residue(s) required for the propagation of feature annotation.</text>
</comment>
<dbReference type="Gene3D" id="3.40.50.300">
    <property type="entry name" value="P-loop containing nucleotide triphosphate hydrolases"/>
    <property type="match status" value="1"/>
</dbReference>
<comment type="catalytic activity">
    <reaction evidence="9 10">
        <text>dTMP + ATP = dTDP + ADP</text>
        <dbReference type="Rhea" id="RHEA:13517"/>
        <dbReference type="ChEBI" id="CHEBI:30616"/>
        <dbReference type="ChEBI" id="CHEBI:58369"/>
        <dbReference type="ChEBI" id="CHEBI:63528"/>
        <dbReference type="ChEBI" id="CHEBI:456216"/>
        <dbReference type="EC" id="2.7.4.9"/>
    </reaction>
</comment>
<keyword evidence="4 10" id="KW-0808">Transferase</keyword>
<dbReference type="InterPro" id="IPR018094">
    <property type="entry name" value="Thymidylate_kinase"/>
</dbReference>
<dbReference type="FunFam" id="3.40.50.300:FF:002288">
    <property type="entry name" value="Probable thymidylate kinase"/>
    <property type="match status" value="1"/>
</dbReference>
<dbReference type="GO" id="GO:0006233">
    <property type="term" value="P:dTDP biosynthetic process"/>
    <property type="evidence" value="ECO:0007669"/>
    <property type="project" value="InterPro"/>
</dbReference>
<keyword evidence="6 10" id="KW-0547">Nucleotide-binding</keyword>
<keyword evidence="7 10" id="KW-0418">Kinase</keyword>
<dbReference type="InterPro" id="IPR027417">
    <property type="entry name" value="P-loop_NTPase"/>
</dbReference>
<evidence type="ECO:0000256" key="5">
    <source>
        <dbReference type="ARBA" id="ARBA00022727"/>
    </source>
</evidence>
<comment type="caution">
    <text evidence="12">The sequence shown here is derived from an EMBL/GenBank/DDBJ whole genome shotgun (WGS) entry which is preliminary data.</text>
</comment>
<proteinExistence type="inferred from homology"/>
<dbReference type="EC" id="2.7.4.9" evidence="2 10"/>
<dbReference type="PANTHER" id="PTHR10344">
    <property type="entry name" value="THYMIDYLATE KINASE"/>
    <property type="match status" value="1"/>
</dbReference>
<evidence type="ECO:0000256" key="7">
    <source>
        <dbReference type="ARBA" id="ARBA00022777"/>
    </source>
</evidence>
<dbReference type="Proteomes" id="UP001199319">
    <property type="component" value="Unassembled WGS sequence"/>
</dbReference>
<evidence type="ECO:0000256" key="4">
    <source>
        <dbReference type="ARBA" id="ARBA00022679"/>
    </source>
</evidence>
<dbReference type="InterPro" id="IPR039430">
    <property type="entry name" value="Thymidylate_kin-like_dom"/>
</dbReference>
<accession>A0AAE3AEX4</accession>
<reference evidence="12" key="1">
    <citation type="submission" date="2021-10" db="EMBL/GenBank/DDBJ databases">
        <title>Anaerobic single-cell dispensing facilitates the cultivation of human gut bacteria.</title>
        <authorList>
            <person name="Afrizal A."/>
        </authorList>
    </citation>
    <scope>NUCLEOTIDE SEQUENCE</scope>
    <source>
        <strain evidence="12">CLA-AA-H272</strain>
    </source>
</reference>
<dbReference type="GO" id="GO:0005524">
    <property type="term" value="F:ATP binding"/>
    <property type="evidence" value="ECO:0007669"/>
    <property type="project" value="UniProtKB-UniRule"/>
</dbReference>
<dbReference type="AlphaFoldDB" id="A0AAE3AEX4"/>
<evidence type="ECO:0000256" key="1">
    <source>
        <dbReference type="ARBA" id="ARBA00009776"/>
    </source>
</evidence>
<organism evidence="12 13">
    <name type="scientific">Brotocaccenecus cirricatena</name>
    <dbReference type="NCBI Taxonomy" id="3064195"/>
    <lineage>
        <taxon>Bacteria</taxon>
        <taxon>Bacillati</taxon>
        <taxon>Bacillota</taxon>
        <taxon>Clostridia</taxon>
        <taxon>Eubacteriales</taxon>
        <taxon>Oscillospiraceae</taxon>
        <taxon>Brotocaccenecus</taxon>
    </lineage>
</organism>
<name>A0AAE3AEX4_9FIRM</name>
<keyword evidence="13" id="KW-1185">Reference proteome</keyword>
<keyword evidence="5 10" id="KW-0545">Nucleotide biosynthesis</keyword>
<dbReference type="RefSeq" id="WP_302929280.1">
    <property type="nucleotide sequence ID" value="NZ_JAJEPW010000034.1"/>
</dbReference>
<evidence type="ECO:0000259" key="11">
    <source>
        <dbReference type="Pfam" id="PF02223"/>
    </source>
</evidence>
<dbReference type="PANTHER" id="PTHR10344:SF4">
    <property type="entry name" value="UMP-CMP KINASE 2, MITOCHONDRIAL"/>
    <property type="match status" value="1"/>
</dbReference>
<evidence type="ECO:0000256" key="6">
    <source>
        <dbReference type="ARBA" id="ARBA00022741"/>
    </source>
</evidence>
<dbReference type="GO" id="GO:0006227">
    <property type="term" value="P:dUDP biosynthetic process"/>
    <property type="evidence" value="ECO:0007669"/>
    <property type="project" value="TreeGrafter"/>
</dbReference>
<gene>
    <name evidence="10" type="primary">tmk</name>
    <name evidence="12" type="ORF">LKD37_11080</name>
</gene>
<feature type="domain" description="Thymidylate kinase-like" evidence="11">
    <location>
        <begin position="8"/>
        <end position="197"/>
    </location>
</feature>
<dbReference type="HAMAP" id="MF_00165">
    <property type="entry name" value="Thymidylate_kinase"/>
    <property type="match status" value="1"/>
</dbReference>
<comment type="similarity">
    <text evidence="1 10">Belongs to the thymidylate kinase family.</text>
</comment>
<evidence type="ECO:0000256" key="10">
    <source>
        <dbReference type="HAMAP-Rule" id="MF_00165"/>
    </source>
</evidence>
<dbReference type="SUPFAM" id="SSF52540">
    <property type="entry name" value="P-loop containing nucleoside triphosphate hydrolases"/>
    <property type="match status" value="1"/>
</dbReference>
<keyword evidence="8 10" id="KW-0067">ATP-binding</keyword>
<protein>
    <recommendedName>
        <fullName evidence="3 10">Thymidylate kinase</fullName>
        <ecNumber evidence="2 10">2.7.4.9</ecNumber>
    </recommendedName>
    <alternativeName>
        <fullName evidence="10">dTMP kinase</fullName>
    </alternativeName>
</protein>
<comment type="function">
    <text evidence="10">Phosphorylation of dTMP to form dTDP in both de novo and salvage pathways of dTTP synthesis.</text>
</comment>
<evidence type="ECO:0000313" key="13">
    <source>
        <dbReference type="Proteomes" id="UP001199319"/>
    </source>
</evidence>